<feature type="domain" description="Response regulatory" evidence="2">
    <location>
        <begin position="5"/>
        <end position="131"/>
    </location>
</feature>
<dbReference type="Gene3D" id="3.40.50.2300">
    <property type="match status" value="1"/>
</dbReference>
<dbReference type="SUPFAM" id="SSF52172">
    <property type="entry name" value="CheY-like"/>
    <property type="match status" value="1"/>
</dbReference>
<dbReference type="InterPro" id="IPR011006">
    <property type="entry name" value="CheY-like_superfamily"/>
</dbReference>
<reference evidence="4" key="1">
    <citation type="journal article" date="2019" name="Int. J. Syst. Evol. Microbiol.">
        <title>The Global Catalogue of Microorganisms (GCM) 10K type strain sequencing project: providing services to taxonomists for standard genome sequencing and annotation.</title>
        <authorList>
            <consortium name="The Broad Institute Genomics Platform"/>
            <consortium name="The Broad Institute Genome Sequencing Center for Infectious Disease"/>
            <person name="Wu L."/>
            <person name="Ma J."/>
        </authorList>
    </citation>
    <scope>NUCLEOTIDE SEQUENCE [LARGE SCALE GENOMIC DNA]</scope>
    <source>
        <strain evidence="4">JCM 17064</strain>
    </source>
</reference>
<comment type="caution">
    <text evidence="3">The sequence shown here is derived from an EMBL/GenBank/DDBJ whole genome shotgun (WGS) entry which is preliminary data.</text>
</comment>
<dbReference type="SMART" id="SM00448">
    <property type="entry name" value="REC"/>
    <property type="match status" value="1"/>
</dbReference>
<dbReference type="PROSITE" id="PS50110">
    <property type="entry name" value="RESPONSE_REGULATORY"/>
    <property type="match status" value="1"/>
</dbReference>
<dbReference type="Proteomes" id="UP001500968">
    <property type="component" value="Unassembled WGS sequence"/>
</dbReference>
<proteinExistence type="predicted"/>
<dbReference type="InterPro" id="IPR052893">
    <property type="entry name" value="TCS_response_regulator"/>
</dbReference>
<evidence type="ECO:0000313" key="3">
    <source>
        <dbReference type="EMBL" id="GAA4025012.1"/>
    </source>
</evidence>
<accession>A0ABP7TF22</accession>
<feature type="modified residue" description="4-aspartylphosphate" evidence="1">
    <location>
        <position position="63"/>
    </location>
</feature>
<dbReference type="Pfam" id="PF00072">
    <property type="entry name" value="Response_reg"/>
    <property type="match status" value="1"/>
</dbReference>
<name>A0ABP7TF22_9FLAO</name>
<evidence type="ECO:0000256" key="1">
    <source>
        <dbReference type="PROSITE-ProRule" id="PRU00169"/>
    </source>
</evidence>
<organism evidence="3 4">
    <name type="scientific">Flavobacterium cheonhonense</name>
    <dbReference type="NCBI Taxonomy" id="706185"/>
    <lineage>
        <taxon>Bacteria</taxon>
        <taxon>Pseudomonadati</taxon>
        <taxon>Bacteroidota</taxon>
        <taxon>Flavobacteriia</taxon>
        <taxon>Flavobacteriales</taxon>
        <taxon>Flavobacteriaceae</taxon>
        <taxon>Flavobacterium</taxon>
    </lineage>
</organism>
<dbReference type="RefSeq" id="WP_324691265.1">
    <property type="nucleotide sequence ID" value="NZ_BAABCR010000004.1"/>
</dbReference>
<dbReference type="PANTHER" id="PTHR44520">
    <property type="entry name" value="RESPONSE REGULATOR RCP1-RELATED"/>
    <property type="match status" value="1"/>
</dbReference>
<protein>
    <submittedName>
        <fullName evidence="3">Response regulator</fullName>
    </submittedName>
</protein>
<keyword evidence="4" id="KW-1185">Reference proteome</keyword>
<dbReference type="PANTHER" id="PTHR44520:SF2">
    <property type="entry name" value="RESPONSE REGULATOR RCP1"/>
    <property type="match status" value="1"/>
</dbReference>
<keyword evidence="1" id="KW-0597">Phosphoprotein</keyword>
<dbReference type="InterPro" id="IPR001789">
    <property type="entry name" value="Sig_transdc_resp-reg_receiver"/>
</dbReference>
<gene>
    <name evidence="3" type="ORF">GCM10022386_05350</name>
</gene>
<evidence type="ECO:0000259" key="2">
    <source>
        <dbReference type="PROSITE" id="PS50110"/>
    </source>
</evidence>
<dbReference type="EMBL" id="BAABCR010000004">
    <property type="protein sequence ID" value="GAA4025012.1"/>
    <property type="molecule type" value="Genomic_DNA"/>
</dbReference>
<sequence>MTTNTIILIDDDLSVNYFHRRLITILNLTDDIHTFFNGKQALEGIMTLNNASEPGKKAVIFLDLNMPLVSGWEFLEEFEKMKHKLHLDCNIHVISASLNPVDKERAEQNPNVVSYISKPLSKETLLHCFNI</sequence>
<evidence type="ECO:0000313" key="4">
    <source>
        <dbReference type="Proteomes" id="UP001500968"/>
    </source>
</evidence>